<dbReference type="OMA" id="SPKEWDG"/>
<proteinExistence type="predicted"/>
<feature type="compositionally biased region" description="Polar residues" evidence="1">
    <location>
        <begin position="115"/>
        <end position="127"/>
    </location>
</feature>
<evidence type="ECO:0000256" key="1">
    <source>
        <dbReference type="SAM" id="MobiDB-lite"/>
    </source>
</evidence>
<protein>
    <recommendedName>
        <fullName evidence="4">Protein JASON-like</fullName>
    </recommendedName>
</protein>
<reference evidence="2" key="1">
    <citation type="journal article" date="2017" name="Nature">
        <title>The genome of Chenopodium quinoa.</title>
        <authorList>
            <person name="Jarvis D.E."/>
            <person name="Ho Y.S."/>
            <person name="Lightfoot D.J."/>
            <person name="Schmoeckel S.M."/>
            <person name="Li B."/>
            <person name="Borm T.J.A."/>
            <person name="Ohyanagi H."/>
            <person name="Mineta K."/>
            <person name="Michell C.T."/>
            <person name="Saber N."/>
            <person name="Kharbatia N.M."/>
            <person name="Rupper R.R."/>
            <person name="Sharp A.R."/>
            <person name="Dally N."/>
            <person name="Boughton B.A."/>
            <person name="Woo Y.H."/>
            <person name="Gao G."/>
            <person name="Schijlen E.G.W.M."/>
            <person name="Guo X."/>
            <person name="Momin A.A."/>
            <person name="Negrao S."/>
            <person name="Al-Babili S."/>
            <person name="Gehring C."/>
            <person name="Roessner U."/>
            <person name="Jung C."/>
            <person name="Murphy K."/>
            <person name="Arold S.T."/>
            <person name="Gojobori T."/>
            <person name="van der Linden C.G."/>
            <person name="van Loo E.N."/>
            <person name="Jellen E.N."/>
            <person name="Maughan P.J."/>
            <person name="Tester M."/>
        </authorList>
    </citation>
    <scope>NUCLEOTIDE SEQUENCE [LARGE SCALE GENOMIC DNA]</scope>
    <source>
        <strain evidence="2">cv. PI 614886</strain>
    </source>
</reference>
<dbReference type="PANTHER" id="PTHR33318">
    <property type="entry name" value="ASPARTYL/GLUTAMYL-TRNA(ASN/GLN) AMIDOTRANSFERASE SUBUNIT"/>
    <property type="match status" value="1"/>
</dbReference>
<reference evidence="2" key="2">
    <citation type="submission" date="2021-03" db="UniProtKB">
        <authorList>
            <consortium name="EnsemblPlants"/>
        </authorList>
    </citation>
    <scope>IDENTIFICATION</scope>
</reference>
<evidence type="ECO:0000313" key="3">
    <source>
        <dbReference type="Proteomes" id="UP000596660"/>
    </source>
</evidence>
<name>A0A803LRL1_CHEQI</name>
<dbReference type="EnsemblPlants" id="AUR62017590-RA">
    <property type="protein sequence ID" value="AUR62017590-RA:cds"/>
    <property type="gene ID" value="AUR62017590"/>
</dbReference>
<dbReference type="Proteomes" id="UP000596660">
    <property type="component" value="Unplaced"/>
</dbReference>
<sequence>SNARVGDQEEVRQKIRLSSLFTAEENDETAAKAPENEVLVRRAGRSDVHEELVEEAKFLKACGTLPETPAEIRKRVTIVENFDNSDIQRPCSMQEFSPDTPVEIQKAETLERPDLQNSPNVLESSPETPDEVQRVGTFAENSVKLDAQRPQSVLKSSPYPTPVKISDDMQTPGTVFATNMKSLTKGNGRIRSQYVYTVLNPIENLCQLDELKEEDTTLNASDHEGGSKQGNATPSAVGSSKCSVNEEKLGDVSLSAWLKPPASKYDDDHHNLGAASYRKPKIGRTPGDRPIIGLVATHWNDQEEASHISPKGWDGNGIPNSTTKYKEDQKVCWHATPFEERLEKAMSEETVAPQRKPITGAPISFEDIEGQDTASSQLQSISCPKSVVSF</sequence>
<feature type="compositionally biased region" description="Polar residues" evidence="1">
    <location>
        <begin position="229"/>
        <end position="243"/>
    </location>
</feature>
<organism evidence="2 3">
    <name type="scientific">Chenopodium quinoa</name>
    <name type="common">Quinoa</name>
    <dbReference type="NCBI Taxonomy" id="63459"/>
    <lineage>
        <taxon>Eukaryota</taxon>
        <taxon>Viridiplantae</taxon>
        <taxon>Streptophyta</taxon>
        <taxon>Embryophyta</taxon>
        <taxon>Tracheophyta</taxon>
        <taxon>Spermatophyta</taxon>
        <taxon>Magnoliopsida</taxon>
        <taxon>eudicotyledons</taxon>
        <taxon>Gunneridae</taxon>
        <taxon>Pentapetalae</taxon>
        <taxon>Caryophyllales</taxon>
        <taxon>Chenopodiaceae</taxon>
        <taxon>Chenopodioideae</taxon>
        <taxon>Atripliceae</taxon>
        <taxon>Chenopodium</taxon>
    </lineage>
</organism>
<dbReference type="Gramene" id="AUR62017590-RA">
    <property type="protein sequence ID" value="AUR62017590-RA:cds"/>
    <property type="gene ID" value="AUR62017590"/>
</dbReference>
<feature type="region of interest" description="Disordered" evidence="1">
    <location>
        <begin position="109"/>
        <end position="132"/>
    </location>
</feature>
<feature type="region of interest" description="Disordered" evidence="1">
    <location>
        <begin position="147"/>
        <end position="167"/>
    </location>
</feature>
<dbReference type="GO" id="GO:0007142">
    <property type="term" value="P:male meiosis II"/>
    <property type="evidence" value="ECO:0007669"/>
    <property type="project" value="InterPro"/>
</dbReference>
<evidence type="ECO:0008006" key="4">
    <source>
        <dbReference type="Google" id="ProtNLM"/>
    </source>
</evidence>
<dbReference type="PANTHER" id="PTHR33318:SF7">
    <property type="entry name" value="PROTEIN JASON"/>
    <property type="match status" value="1"/>
</dbReference>
<keyword evidence="3" id="KW-1185">Reference proteome</keyword>
<dbReference type="InterPro" id="IPR039300">
    <property type="entry name" value="JASON"/>
</dbReference>
<dbReference type="AlphaFoldDB" id="A0A803LRL1"/>
<evidence type="ECO:0000313" key="2">
    <source>
        <dbReference type="EnsemblPlants" id="AUR62017590-RA:cds"/>
    </source>
</evidence>
<feature type="region of interest" description="Disordered" evidence="1">
    <location>
        <begin position="219"/>
        <end position="243"/>
    </location>
</feature>
<feature type="region of interest" description="Disordered" evidence="1">
    <location>
        <begin position="347"/>
        <end position="378"/>
    </location>
</feature>
<accession>A0A803LRL1</accession>